<dbReference type="InterPro" id="IPR036467">
    <property type="entry name" value="LS/RS_sf"/>
</dbReference>
<dbReference type="SUPFAM" id="SSF52121">
    <property type="entry name" value="Lumazine synthase"/>
    <property type="match status" value="1"/>
</dbReference>
<reference evidence="8" key="2">
    <citation type="journal article" date="2021" name="PeerJ">
        <title>Extensive microbial diversity within the chicken gut microbiome revealed by metagenomics and culture.</title>
        <authorList>
            <person name="Gilroy R."/>
            <person name="Ravi A."/>
            <person name="Getino M."/>
            <person name="Pursley I."/>
            <person name="Horton D.L."/>
            <person name="Alikhan N.F."/>
            <person name="Baker D."/>
            <person name="Gharbi K."/>
            <person name="Hall N."/>
            <person name="Watson M."/>
            <person name="Adriaenssens E.M."/>
            <person name="Foster-Nyarko E."/>
            <person name="Jarju S."/>
            <person name="Secka A."/>
            <person name="Antonio M."/>
            <person name="Oren A."/>
            <person name="Chaudhuri R.R."/>
            <person name="La Ragione R."/>
            <person name="Hildebrand F."/>
            <person name="Pallen M.J."/>
        </authorList>
    </citation>
    <scope>NUCLEOTIDE SEQUENCE</scope>
    <source>
        <strain evidence="8">35461</strain>
    </source>
</reference>
<name>A0A9D1NNH0_9BACT</name>
<sequence>MTEICGALKGDGLRLAFVVSRFNSIFTEQLLKGAHDAALRHGVAEEALTVVRVPGANEIPLAAAKLAKRGGVDAIVALGAVIDGATDHAMLINTSVARALCQIGLEAGIPVLNGIVCAHNLDQAVERSGSKAGNKGFDTVCAAIEAANVLRQL</sequence>
<dbReference type="EMBL" id="DVOR01000140">
    <property type="protein sequence ID" value="HIV09336.1"/>
    <property type="molecule type" value="Genomic_DNA"/>
</dbReference>
<evidence type="ECO:0000313" key="8">
    <source>
        <dbReference type="EMBL" id="HIV09336.1"/>
    </source>
</evidence>
<keyword evidence="4 7" id="KW-0686">Riboflavin biosynthesis</keyword>
<feature type="binding site" evidence="7">
    <location>
        <position position="22"/>
    </location>
    <ligand>
        <name>5-amino-6-(D-ribitylamino)uracil</name>
        <dbReference type="ChEBI" id="CHEBI:15934"/>
    </ligand>
</feature>
<dbReference type="CDD" id="cd09209">
    <property type="entry name" value="Lumazine_synthase-I"/>
    <property type="match status" value="1"/>
</dbReference>
<organism evidence="8 9">
    <name type="scientific">Candidatus Spyradenecus faecavium</name>
    <dbReference type="NCBI Taxonomy" id="2840947"/>
    <lineage>
        <taxon>Bacteria</taxon>
        <taxon>Pseudomonadati</taxon>
        <taxon>Lentisphaerota</taxon>
        <taxon>Lentisphaeria</taxon>
        <taxon>Lentisphaerales</taxon>
        <taxon>Lentisphaeraceae</taxon>
        <taxon>Lentisphaeraceae incertae sedis</taxon>
        <taxon>Candidatus Spyradenecus</taxon>
    </lineage>
</organism>
<dbReference type="PANTHER" id="PTHR21058:SF0">
    <property type="entry name" value="6,7-DIMETHYL-8-RIBITYLLUMAZINE SYNTHASE"/>
    <property type="match status" value="1"/>
</dbReference>
<dbReference type="GO" id="GO:0009231">
    <property type="term" value="P:riboflavin biosynthetic process"/>
    <property type="evidence" value="ECO:0007669"/>
    <property type="project" value="UniProtKB-UniRule"/>
</dbReference>
<comment type="similarity">
    <text evidence="2 7">Belongs to the DMRL synthase family.</text>
</comment>
<dbReference type="GO" id="GO:0000906">
    <property type="term" value="F:6,7-dimethyl-8-ribityllumazine synthase activity"/>
    <property type="evidence" value="ECO:0007669"/>
    <property type="project" value="UniProtKB-UniRule"/>
</dbReference>
<dbReference type="InterPro" id="IPR034964">
    <property type="entry name" value="LS"/>
</dbReference>
<dbReference type="NCBIfam" id="TIGR00114">
    <property type="entry name" value="lumazine-synth"/>
    <property type="match status" value="1"/>
</dbReference>
<dbReference type="GO" id="GO:0009349">
    <property type="term" value="C:riboflavin synthase complex"/>
    <property type="evidence" value="ECO:0007669"/>
    <property type="project" value="UniProtKB-UniRule"/>
</dbReference>
<keyword evidence="5 7" id="KW-0808">Transferase</keyword>
<dbReference type="Proteomes" id="UP000886845">
    <property type="component" value="Unassembled WGS sequence"/>
</dbReference>
<dbReference type="GO" id="GO:0005829">
    <property type="term" value="C:cytosol"/>
    <property type="evidence" value="ECO:0007669"/>
    <property type="project" value="TreeGrafter"/>
</dbReference>
<evidence type="ECO:0000256" key="4">
    <source>
        <dbReference type="ARBA" id="ARBA00022619"/>
    </source>
</evidence>
<comment type="pathway">
    <text evidence="1 7">Cofactor biosynthesis; riboflavin biosynthesis; riboflavin from 2-hydroxy-3-oxobutyl phosphate and 5-amino-6-(D-ribitylamino)uracil: step 1/2.</text>
</comment>
<evidence type="ECO:0000256" key="1">
    <source>
        <dbReference type="ARBA" id="ARBA00004917"/>
    </source>
</evidence>
<evidence type="ECO:0000256" key="6">
    <source>
        <dbReference type="ARBA" id="ARBA00048785"/>
    </source>
</evidence>
<comment type="function">
    <text evidence="7">Catalyzes the formation of 6,7-dimethyl-8-ribityllumazine by condensation of 5-amino-6-(D-ribitylamino)uracil with 3,4-dihydroxy-2-butanone 4-phosphate. This is the penultimate step in the biosynthesis of riboflavin.</text>
</comment>
<dbReference type="EC" id="2.5.1.78" evidence="3 7"/>
<feature type="binding site" evidence="7">
    <location>
        <begin position="80"/>
        <end position="82"/>
    </location>
    <ligand>
        <name>5-amino-6-(D-ribitylamino)uracil</name>
        <dbReference type="ChEBI" id="CHEBI:15934"/>
    </ligand>
</feature>
<evidence type="ECO:0000256" key="5">
    <source>
        <dbReference type="ARBA" id="ARBA00022679"/>
    </source>
</evidence>
<feature type="active site" description="Proton donor" evidence="7">
    <location>
        <position position="88"/>
    </location>
</feature>
<accession>A0A9D1NNH0</accession>
<feature type="binding site" evidence="7">
    <location>
        <begin position="85"/>
        <end position="86"/>
    </location>
    <ligand>
        <name>(2S)-2-hydroxy-3-oxobutyl phosphate</name>
        <dbReference type="ChEBI" id="CHEBI:58830"/>
    </ligand>
</feature>
<dbReference type="InterPro" id="IPR002180">
    <property type="entry name" value="LS/RS"/>
</dbReference>
<dbReference type="AlphaFoldDB" id="A0A9D1NNH0"/>
<reference evidence="8" key="1">
    <citation type="submission" date="2020-10" db="EMBL/GenBank/DDBJ databases">
        <authorList>
            <person name="Gilroy R."/>
        </authorList>
    </citation>
    <scope>NUCLEOTIDE SEQUENCE</scope>
    <source>
        <strain evidence="8">35461</strain>
    </source>
</reference>
<dbReference type="HAMAP" id="MF_00178">
    <property type="entry name" value="Lumazine_synth"/>
    <property type="match status" value="1"/>
</dbReference>
<dbReference type="Pfam" id="PF00885">
    <property type="entry name" value="DMRL_synthase"/>
    <property type="match status" value="1"/>
</dbReference>
<dbReference type="Gene3D" id="3.40.50.960">
    <property type="entry name" value="Lumazine/riboflavin synthase"/>
    <property type="match status" value="1"/>
</dbReference>
<evidence type="ECO:0000256" key="7">
    <source>
        <dbReference type="HAMAP-Rule" id="MF_00178"/>
    </source>
</evidence>
<feature type="binding site" evidence="7">
    <location>
        <begin position="56"/>
        <end position="58"/>
    </location>
    <ligand>
        <name>5-amino-6-(D-ribitylamino)uracil</name>
        <dbReference type="ChEBI" id="CHEBI:15934"/>
    </ligand>
</feature>
<evidence type="ECO:0000256" key="2">
    <source>
        <dbReference type="ARBA" id="ARBA00007424"/>
    </source>
</evidence>
<proteinExistence type="inferred from homology"/>
<evidence type="ECO:0000256" key="3">
    <source>
        <dbReference type="ARBA" id="ARBA00012664"/>
    </source>
</evidence>
<gene>
    <name evidence="7" type="primary">ribH</name>
    <name evidence="8" type="ORF">IAC79_04400</name>
</gene>
<evidence type="ECO:0000313" key="9">
    <source>
        <dbReference type="Proteomes" id="UP000886845"/>
    </source>
</evidence>
<feature type="binding site" evidence="7">
    <location>
        <position position="127"/>
    </location>
    <ligand>
        <name>(2S)-2-hydroxy-3-oxobutyl phosphate</name>
        <dbReference type="ChEBI" id="CHEBI:58830"/>
    </ligand>
</feature>
<comment type="caution">
    <text evidence="8">The sequence shown here is derived from an EMBL/GenBank/DDBJ whole genome shotgun (WGS) entry which is preliminary data.</text>
</comment>
<feature type="binding site" evidence="7">
    <location>
        <position position="113"/>
    </location>
    <ligand>
        <name>5-amino-6-(D-ribitylamino)uracil</name>
        <dbReference type="ChEBI" id="CHEBI:15934"/>
    </ligand>
</feature>
<comment type="catalytic activity">
    <reaction evidence="6 7">
        <text>(2S)-2-hydroxy-3-oxobutyl phosphate + 5-amino-6-(D-ribitylamino)uracil = 6,7-dimethyl-8-(1-D-ribityl)lumazine + phosphate + 2 H2O + H(+)</text>
        <dbReference type="Rhea" id="RHEA:26152"/>
        <dbReference type="ChEBI" id="CHEBI:15377"/>
        <dbReference type="ChEBI" id="CHEBI:15378"/>
        <dbReference type="ChEBI" id="CHEBI:15934"/>
        <dbReference type="ChEBI" id="CHEBI:43474"/>
        <dbReference type="ChEBI" id="CHEBI:58201"/>
        <dbReference type="ChEBI" id="CHEBI:58830"/>
        <dbReference type="EC" id="2.5.1.78"/>
    </reaction>
</comment>
<dbReference type="PANTHER" id="PTHR21058">
    <property type="entry name" value="6,7-DIMETHYL-8-RIBITYLLUMAZINE SYNTHASE DMRL SYNTHASE LUMAZINE SYNTHASE"/>
    <property type="match status" value="1"/>
</dbReference>
<protein>
    <recommendedName>
        <fullName evidence="3 7">6,7-dimethyl-8-ribityllumazine synthase</fullName>
        <shortName evidence="7">DMRL synthase</shortName>
        <shortName evidence="7">LS</shortName>
        <shortName evidence="7">Lumazine synthase</shortName>
        <ecNumber evidence="3 7">2.5.1.78</ecNumber>
    </recommendedName>
</protein>